<organism evidence="2">
    <name type="scientific">viral metagenome</name>
    <dbReference type="NCBI Taxonomy" id="1070528"/>
    <lineage>
        <taxon>unclassified sequences</taxon>
        <taxon>metagenomes</taxon>
        <taxon>organismal metagenomes</taxon>
    </lineage>
</organism>
<feature type="compositionally biased region" description="Polar residues" evidence="1">
    <location>
        <begin position="202"/>
        <end position="213"/>
    </location>
</feature>
<feature type="region of interest" description="Disordered" evidence="1">
    <location>
        <begin position="120"/>
        <end position="225"/>
    </location>
</feature>
<dbReference type="AlphaFoldDB" id="A0A6C0DVD1"/>
<sequence>MEQQTPILNPAELYDKRRTKDVGRLKAYNKILEQIYNRIRTISKLPNSQFFLLYTVPPFILGLPKLDLEDCVVYLIYQLRHAGYEIRYSPPNMIYISWLHHEKSYLVEQSPIMQAMMESAERTQAELERKEKEASRLMGPRKSQRKVIKQAPGFGQSISGPTPKSTYPSSSAINTILNRPLSNPTAGPPPPSASDYVPPATFLQNMSNPTNQVVYPKSVPEYFKR</sequence>
<evidence type="ECO:0000313" key="2">
    <source>
        <dbReference type="EMBL" id="QHT20411.1"/>
    </source>
</evidence>
<accession>A0A6C0DVD1</accession>
<reference evidence="2" key="1">
    <citation type="journal article" date="2020" name="Nature">
        <title>Giant virus diversity and host interactions through global metagenomics.</title>
        <authorList>
            <person name="Schulz F."/>
            <person name="Roux S."/>
            <person name="Paez-Espino D."/>
            <person name="Jungbluth S."/>
            <person name="Walsh D.A."/>
            <person name="Denef V.J."/>
            <person name="McMahon K.D."/>
            <person name="Konstantinidis K.T."/>
            <person name="Eloe-Fadrosh E.A."/>
            <person name="Kyrpides N.C."/>
            <person name="Woyke T."/>
        </authorList>
    </citation>
    <scope>NUCLEOTIDE SEQUENCE</scope>
    <source>
        <strain evidence="2">GVMAG-M-3300023174-60</strain>
    </source>
</reference>
<name>A0A6C0DVD1_9ZZZZ</name>
<proteinExistence type="predicted"/>
<evidence type="ECO:0000256" key="1">
    <source>
        <dbReference type="SAM" id="MobiDB-lite"/>
    </source>
</evidence>
<dbReference type="InterPro" id="IPR043977">
    <property type="entry name" value="DUF5759"/>
</dbReference>
<feature type="compositionally biased region" description="Polar residues" evidence="1">
    <location>
        <begin position="156"/>
        <end position="185"/>
    </location>
</feature>
<protein>
    <submittedName>
        <fullName evidence="2">Uncharacterized protein</fullName>
    </submittedName>
</protein>
<dbReference type="EMBL" id="MN739677">
    <property type="protein sequence ID" value="QHT20411.1"/>
    <property type="molecule type" value="Genomic_DNA"/>
</dbReference>
<feature type="compositionally biased region" description="Basic and acidic residues" evidence="1">
    <location>
        <begin position="120"/>
        <end position="135"/>
    </location>
</feature>
<dbReference type="Pfam" id="PF19063">
    <property type="entry name" value="DUF5759"/>
    <property type="match status" value="1"/>
</dbReference>